<dbReference type="InterPro" id="IPR037497">
    <property type="entry name" value="PGR5"/>
</dbReference>
<dbReference type="AlphaFoldDB" id="A0AA38LDH1"/>
<keyword evidence="2" id="KW-1185">Reference proteome</keyword>
<proteinExistence type="predicted"/>
<protein>
    <submittedName>
        <fullName evidence="1">Uncharacterized protein</fullName>
    </submittedName>
</protein>
<dbReference type="EMBL" id="JAHRHJ020000005">
    <property type="protein sequence ID" value="KAH9316672.1"/>
    <property type="molecule type" value="Genomic_DNA"/>
</dbReference>
<sequence>MAAAAFTGTPLKVYNNFTASFSLMGEGAGVQVKGTGSVIVRVKSCKPFVVRPLMKNVNEGKGIFAPVVVVVRNIVGKKTFNSLRGKSIALHSQVITEFCKSIGADAKQ</sequence>
<evidence type="ECO:0000313" key="2">
    <source>
        <dbReference type="Proteomes" id="UP000824469"/>
    </source>
</evidence>
<dbReference type="GO" id="GO:0009507">
    <property type="term" value="C:chloroplast"/>
    <property type="evidence" value="ECO:0007669"/>
    <property type="project" value="TreeGrafter"/>
</dbReference>
<dbReference type="GO" id="GO:0009773">
    <property type="term" value="P:photosynthetic electron transport in photosystem I"/>
    <property type="evidence" value="ECO:0007669"/>
    <property type="project" value="InterPro"/>
</dbReference>
<feature type="non-terminal residue" evidence="1">
    <location>
        <position position="108"/>
    </location>
</feature>
<comment type="caution">
    <text evidence="1">The sequence shown here is derived from an EMBL/GenBank/DDBJ whole genome shotgun (WGS) entry which is preliminary data.</text>
</comment>
<accession>A0AA38LDH1</accession>
<dbReference type="GO" id="GO:0009644">
    <property type="term" value="P:response to high light intensity"/>
    <property type="evidence" value="ECO:0007669"/>
    <property type="project" value="InterPro"/>
</dbReference>
<gene>
    <name evidence="1" type="ORF">KI387_025299</name>
</gene>
<reference evidence="1 2" key="1">
    <citation type="journal article" date="2021" name="Nat. Plants">
        <title>The Taxus genome provides insights into paclitaxel biosynthesis.</title>
        <authorList>
            <person name="Xiong X."/>
            <person name="Gou J."/>
            <person name="Liao Q."/>
            <person name="Li Y."/>
            <person name="Zhou Q."/>
            <person name="Bi G."/>
            <person name="Li C."/>
            <person name="Du R."/>
            <person name="Wang X."/>
            <person name="Sun T."/>
            <person name="Guo L."/>
            <person name="Liang H."/>
            <person name="Lu P."/>
            <person name="Wu Y."/>
            <person name="Zhang Z."/>
            <person name="Ro D.K."/>
            <person name="Shang Y."/>
            <person name="Huang S."/>
            <person name="Yan J."/>
        </authorList>
    </citation>
    <scope>NUCLEOTIDE SEQUENCE [LARGE SCALE GENOMIC DNA]</scope>
    <source>
        <strain evidence="1">Ta-2019</strain>
    </source>
</reference>
<dbReference type="Proteomes" id="UP000824469">
    <property type="component" value="Unassembled WGS sequence"/>
</dbReference>
<evidence type="ECO:0000313" key="1">
    <source>
        <dbReference type="EMBL" id="KAH9316672.1"/>
    </source>
</evidence>
<dbReference type="PANTHER" id="PTHR35709:SF1">
    <property type="entry name" value="PROTEIN PROTON GRADIENT REGULATION 5, CHLOROPLASTIC"/>
    <property type="match status" value="1"/>
</dbReference>
<organism evidence="1 2">
    <name type="scientific">Taxus chinensis</name>
    <name type="common">Chinese yew</name>
    <name type="synonym">Taxus wallichiana var. chinensis</name>
    <dbReference type="NCBI Taxonomy" id="29808"/>
    <lineage>
        <taxon>Eukaryota</taxon>
        <taxon>Viridiplantae</taxon>
        <taxon>Streptophyta</taxon>
        <taxon>Embryophyta</taxon>
        <taxon>Tracheophyta</taxon>
        <taxon>Spermatophyta</taxon>
        <taxon>Pinopsida</taxon>
        <taxon>Pinidae</taxon>
        <taxon>Conifers II</taxon>
        <taxon>Cupressales</taxon>
        <taxon>Taxaceae</taxon>
        <taxon>Taxus</taxon>
    </lineage>
</organism>
<name>A0AA38LDH1_TAXCH</name>
<dbReference type="PANTHER" id="PTHR35709">
    <property type="entry name" value="PROTEIN PROTON GRADIENT REGULATION 5, CHLOROPLASTIC"/>
    <property type="match status" value="1"/>
</dbReference>
<dbReference type="GO" id="GO:0009055">
    <property type="term" value="F:electron transfer activity"/>
    <property type="evidence" value="ECO:0007669"/>
    <property type="project" value="TreeGrafter"/>
</dbReference>